<accession>A0A6S7IZQ8</accession>
<dbReference type="Proteomes" id="UP001152795">
    <property type="component" value="Unassembled WGS sequence"/>
</dbReference>
<evidence type="ECO:0000256" key="1">
    <source>
        <dbReference type="SAM" id="MobiDB-lite"/>
    </source>
</evidence>
<sequence length="160" mass="18211">MASHDSASEEDLEIARILDERHSKNTTKSTKTALKAFVKAAGNVAELQDKEVLDKSLAKFYANAEKKDGSKYKANAMLTLRQARKKCIRKRKRNAELKDGSEETGPVATQQAELQPPEDEKAQDKARNKYIRKRTRNAELKDGMSKYYKPVNPNGRKMRR</sequence>
<dbReference type="AlphaFoldDB" id="A0A6S7IZQ8"/>
<dbReference type="EMBL" id="CACRXK020013355">
    <property type="protein sequence ID" value="CAB4025006.1"/>
    <property type="molecule type" value="Genomic_DNA"/>
</dbReference>
<evidence type="ECO:0000313" key="3">
    <source>
        <dbReference type="Proteomes" id="UP001152795"/>
    </source>
</evidence>
<feature type="region of interest" description="Disordered" evidence="1">
    <location>
        <begin position="90"/>
        <end position="160"/>
    </location>
</feature>
<feature type="compositionally biased region" description="Basic and acidic residues" evidence="1">
    <location>
        <begin position="118"/>
        <end position="127"/>
    </location>
</feature>
<comment type="caution">
    <text evidence="2">The sequence shown here is derived from an EMBL/GenBank/DDBJ whole genome shotgun (WGS) entry which is preliminary data.</text>
</comment>
<keyword evidence="3" id="KW-1185">Reference proteome</keyword>
<organism evidence="2 3">
    <name type="scientific">Paramuricea clavata</name>
    <name type="common">Red gorgonian</name>
    <name type="synonym">Violescent sea-whip</name>
    <dbReference type="NCBI Taxonomy" id="317549"/>
    <lineage>
        <taxon>Eukaryota</taxon>
        <taxon>Metazoa</taxon>
        <taxon>Cnidaria</taxon>
        <taxon>Anthozoa</taxon>
        <taxon>Octocorallia</taxon>
        <taxon>Malacalcyonacea</taxon>
        <taxon>Plexauridae</taxon>
        <taxon>Paramuricea</taxon>
    </lineage>
</organism>
<reference evidence="2" key="1">
    <citation type="submission" date="2020-04" db="EMBL/GenBank/DDBJ databases">
        <authorList>
            <person name="Alioto T."/>
            <person name="Alioto T."/>
            <person name="Gomez Garrido J."/>
        </authorList>
    </citation>
    <scope>NUCLEOTIDE SEQUENCE</scope>
    <source>
        <strain evidence="2">A484AB</strain>
    </source>
</reference>
<evidence type="ECO:0000313" key="2">
    <source>
        <dbReference type="EMBL" id="CAB4025006.1"/>
    </source>
</evidence>
<name>A0A6S7IZQ8_PARCT</name>
<gene>
    <name evidence="2" type="ORF">PACLA_8A085208</name>
</gene>
<proteinExistence type="predicted"/>
<protein>
    <submittedName>
        <fullName evidence="2">Uncharacterized protein</fullName>
    </submittedName>
</protein>